<evidence type="ECO:0000313" key="4">
    <source>
        <dbReference type="Proteomes" id="UP000285301"/>
    </source>
</evidence>
<dbReference type="GO" id="GO:0009898">
    <property type="term" value="C:cytoplasmic side of plasma membrane"/>
    <property type="evidence" value="ECO:0007669"/>
    <property type="project" value="TreeGrafter"/>
</dbReference>
<feature type="signal peptide" evidence="2">
    <location>
        <begin position="1"/>
        <end position="16"/>
    </location>
</feature>
<evidence type="ECO:0000256" key="1">
    <source>
        <dbReference type="ARBA" id="ARBA00022729"/>
    </source>
</evidence>
<dbReference type="EMBL" id="NCKU01011659">
    <property type="protein sequence ID" value="RWS00364.1"/>
    <property type="molecule type" value="Genomic_DNA"/>
</dbReference>
<dbReference type="InterPro" id="IPR028996">
    <property type="entry name" value="GM2-AP"/>
</dbReference>
<dbReference type="PANTHER" id="PTHR17357:SF0">
    <property type="entry name" value="GANGLIOSIDE GM2 ACTIVATOR"/>
    <property type="match status" value="1"/>
</dbReference>
<keyword evidence="4" id="KW-1185">Reference proteome</keyword>
<gene>
    <name evidence="3" type="ORF">B4U79_19185</name>
</gene>
<dbReference type="GO" id="GO:0005319">
    <property type="term" value="F:lipid transporter activity"/>
    <property type="evidence" value="ECO:0007669"/>
    <property type="project" value="TreeGrafter"/>
</dbReference>
<feature type="chain" id="PRO_5019304858" evidence="2">
    <location>
        <begin position="17"/>
        <end position="178"/>
    </location>
</feature>
<reference evidence="3 4" key="1">
    <citation type="journal article" date="2018" name="Gigascience">
        <title>Genomes of trombidid mites reveal novel predicted allergens and laterally-transferred genes associated with secondary metabolism.</title>
        <authorList>
            <person name="Dong X."/>
            <person name="Chaisiri K."/>
            <person name="Xia D."/>
            <person name="Armstrong S.D."/>
            <person name="Fang Y."/>
            <person name="Donnelly M.J."/>
            <person name="Kadowaki T."/>
            <person name="McGarry J.W."/>
            <person name="Darby A.C."/>
            <person name="Makepeace B.L."/>
        </authorList>
    </citation>
    <scope>NUCLEOTIDE SEQUENCE [LARGE SCALE GENOMIC DNA]</scope>
    <source>
        <strain evidence="3">UoL-WK</strain>
    </source>
</reference>
<dbReference type="GO" id="GO:0008047">
    <property type="term" value="F:enzyme activator activity"/>
    <property type="evidence" value="ECO:0007669"/>
    <property type="project" value="InterPro"/>
</dbReference>
<sequence length="178" mass="20687">MKLFILSLSVRLVVEALEWNDCGDQWSAVHFQKFEVEPKIVRAGEDVTANVSLIIDHNIGERSLSDLEIWRIIAFFGYEFNWKIGCFLGYGSCLRDLSETIKGNKLLCLWYENIIQKPCASFTTIESGNYEVNNFKTKFPKFSGIAKFFIDGKYRVRWQWRYGNATSFSCFVTNFLIN</sequence>
<dbReference type="Gene3D" id="2.70.220.10">
    <property type="entry name" value="Ganglioside GM2 activator"/>
    <property type="match status" value="1"/>
</dbReference>
<organism evidence="3 4">
    <name type="scientific">Dinothrombium tinctorium</name>
    <dbReference type="NCBI Taxonomy" id="1965070"/>
    <lineage>
        <taxon>Eukaryota</taxon>
        <taxon>Metazoa</taxon>
        <taxon>Ecdysozoa</taxon>
        <taxon>Arthropoda</taxon>
        <taxon>Chelicerata</taxon>
        <taxon>Arachnida</taxon>
        <taxon>Acari</taxon>
        <taxon>Acariformes</taxon>
        <taxon>Trombidiformes</taxon>
        <taxon>Prostigmata</taxon>
        <taxon>Anystina</taxon>
        <taxon>Parasitengona</taxon>
        <taxon>Trombidioidea</taxon>
        <taxon>Trombidiidae</taxon>
        <taxon>Dinothrombium</taxon>
    </lineage>
</organism>
<dbReference type="SUPFAM" id="SSF63707">
    <property type="entry name" value="Ganglioside M2 (gm2) activator"/>
    <property type="match status" value="1"/>
</dbReference>
<evidence type="ECO:0000313" key="3">
    <source>
        <dbReference type="EMBL" id="RWS00364.1"/>
    </source>
</evidence>
<protein>
    <submittedName>
        <fullName evidence="3">Ganglioside GM2 activator-like protein</fullName>
    </submittedName>
</protein>
<keyword evidence="1 2" id="KW-0732">Signal</keyword>
<dbReference type="PANTHER" id="PTHR17357">
    <property type="entry name" value="GM2 GANGLIOSIDE ACTIVATOR PROTEIN"/>
    <property type="match status" value="1"/>
</dbReference>
<name>A0A443QBG7_9ACAR</name>
<dbReference type="OrthoDB" id="10461062at2759"/>
<dbReference type="Proteomes" id="UP000285301">
    <property type="component" value="Unassembled WGS sequence"/>
</dbReference>
<proteinExistence type="predicted"/>
<evidence type="ECO:0000256" key="2">
    <source>
        <dbReference type="SAM" id="SignalP"/>
    </source>
</evidence>
<dbReference type="InterPro" id="IPR036846">
    <property type="entry name" value="GM2-AP_sf"/>
</dbReference>
<accession>A0A443QBG7</accession>
<comment type="caution">
    <text evidence="3">The sequence shown here is derived from an EMBL/GenBank/DDBJ whole genome shotgun (WGS) entry which is preliminary data.</text>
</comment>
<dbReference type="GO" id="GO:0006689">
    <property type="term" value="P:ganglioside catabolic process"/>
    <property type="evidence" value="ECO:0007669"/>
    <property type="project" value="InterPro"/>
</dbReference>
<dbReference type="AlphaFoldDB" id="A0A443QBG7"/>